<gene>
    <name evidence="2" type="ORF">HJG60_010944</name>
</gene>
<accession>A0A834EAC5</accession>
<keyword evidence="1" id="KW-1133">Transmembrane helix</keyword>
<proteinExistence type="predicted"/>
<evidence type="ECO:0000313" key="2">
    <source>
        <dbReference type="EMBL" id="KAF6109736.1"/>
    </source>
</evidence>
<dbReference type="EMBL" id="JABVXQ010000005">
    <property type="protein sequence ID" value="KAF6109736.1"/>
    <property type="molecule type" value="Genomic_DNA"/>
</dbReference>
<comment type="caution">
    <text evidence="2">The sequence shown here is derived from an EMBL/GenBank/DDBJ whole genome shotgun (WGS) entry which is preliminary data.</text>
</comment>
<evidence type="ECO:0000313" key="3">
    <source>
        <dbReference type="Proteomes" id="UP000664940"/>
    </source>
</evidence>
<keyword evidence="1" id="KW-0472">Membrane</keyword>
<reference evidence="2 3" key="1">
    <citation type="journal article" date="2020" name="Nature">
        <title>Six reference-quality genomes reveal evolution of bat adaptations.</title>
        <authorList>
            <person name="Jebb D."/>
            <person name="Huang Z."/>
            <person name="Pippel M."/>
            <person name="Hughes G.M."/>
            <person name="Lavrichenko K."/>
            <person name="Devanna P."/>
            <person name="Winkler S."/>
            <person name="Jermiin L.S."/>
            <person name="Skirmuntt E.C."/>
            <person name="Katzourakis A."/>
            <person name="Burkitt-Gray L."/>
            <person name="Ray D.A."/>
            <person name="Sullivan K.A.M."/>
            <person name="Roscito J.G."/>
            <person name="Kirilenko B.M."/>
            <person name="Davalos L.M."/>
            <person name="Corthals A.P."/>
            <person name="Power M.L."/>
            <person name="Jones G."/>
            <person name="Ransome R.D."/>
            <person name="Dechmann D.K.N."/>
            <person name="Locatelli A.G."/>
            <person name="Puechmaille S.J."/>
            <person name="Fedrigo O."/>
            <person name="Jarvis E.D."/>
            <person name="Hiller M."/>
            <person name="Vernes S.C."/>
            <person name="Myers E.W."/>
            <person name="Teeling E.C."/>
        </authorList>
    </citation>
    <scope>NUCLEOTIDE SEQUENCE [LARGE SCALE GENOMIC DNA]</scope>
    <source>
        <strain evidence="2">Bat1K_MPI-CBG_1</strain>
    </source>
</reference>
<feature type="transmembrane region" description="Helical" evidence="1">
    <location>
        <begin position="38"/>
        <end position="56"/>
    </location>
</feature>
<sequence>MCSVMPFLFLKYILLIMLLQLSKFLSPGPPPPGTPFPSSSYSLSSCPWIMHISSLASLFSIRFLIFPCLSCTYQLCFLIPVPFPPFSPFPLPADNPPNDLHTYDSVPLLVASILFLFFRFTC</sequence>
<organism evidence="2 3">
    <name type="scientific">Phyllostomus discolor</name>
    <name type="common">pale spear-nosed bat</name>
    <dbReference type="NCBI Taxonomy" id="89673"/>
    <lineage>
        <taxon>Eukaryota</taxon>
        <taxon>Metazoa</taxon>
        <taxon>Chordata</taxon>
        <taxon>Craniata</taxon>
        <taxon>Vertebrata</taxon>
        <taxon>Euteleostomi</taxon>
        <taxon>Mammalia</taxon>
        <taxon>Eutheria</taxon>
        <taxon>Laurasiatheria</taxon>
        <taxon>Chiroptera</taxon>
        <taxon>Yangochiroptera</taxon>
        <taxon>Phyllostomidae</taxon>
        <taxon>Phyllostominae</taxon>
        <taxon>Phyllostomus</taxon>
    </lineage>
</organism>
<keyword evidence="1" id="KW-0812">Transmembrane</keyword>
<feature type="transmembrane region" description="Helical" evidence="1">
    <location>
        <begin position="63"/>
        <end position="83"/>
    </location>
</feature>
<protein>
    <submittedName>
        <fullName evidence="2">Uncharacterized protein</fullName>
    </submittedName>
</protein>
<feature type="transmembrane region" description="Helical" evidence="1">
    <location>
        <begin position="103"/>
        <end position="121"/>
    </location>
</feature>
<dbReference type="AlphaFoldDB" id="A0A834EAC5"/>
<feature type="transmembrane region" description="Helical" evidence="1">
    <location>
        <begin position="7"/>
        <end position="26"/>
    </location>
</feature>
<evidence type="ECO:0000256" key="1">
    <source>
        <dbReference type="SAM" id="Phobius"/>
    </source>
</evidence>
<dbReference type="Proteomes" id="UP000664940">
    <property type="component" value="Unassembled WGS sequence"/>
</dbReference>
<name>A0A834EAC5_9CHIR</name>